<evidence type="ECO:0000313" key="1">
    <source>
        <dbReference type="EMBL" id="VTQ90720.1"/>
    </source>
</evidence>
<sequence>MSDNFAGLVLLYEHVPVLGRTVSWLKRRMG</sequence>
<accession>A0AAX3I1R8</accession>
<name>A0AAX3I1R8_9PSED</name>
<reference evidence="1 2" key="1">
    <citation type="submission" date="2019-05" db="EMBL/GenBank/DDBJ databases">
        <authorList>
            <consortium name="Pathogen Informatics"/>
        </authorList>
    </citation>
    <scope>NUCLEOTIDE SEQUENCE [LARGE SCALE GENOMIC DNA]</scope>
    <source>
        <strain evidence="1 2">NCTC10696</strain>
    </source>
</reference>
<dbReference type="Proteomes" id="UP000306562">
    <property type="component" value="Chromosome"/>
</dbReference>
<protein>
    <submittedName>
        <fullName evidence="1">Uncharacterized protein</fullName>
    </submittedName>
</protein>
<proteinExistence type="predicted"/>
<gene>
    <name evidence="1" type="ORF">NCTC10696_00802</name>
</gene>
<evidence type="ECO:0000313" key="2">
    <source>
        <dbReference type="Proteomes" id="UP000306562"/>
    </source>
</evidence>
<dbReference type="AlphaFoldDB" id="A0AAX3I1R8"/>
<dbReference type="EMBL" id="LR590482">
    <property type="protein sequence ID" value="VTQ90720.1"/>
    <property type="molecule type" value="Genomic_DNA"/>
</dbReference>
<organism evidence="1 2">
    <name type="scientific">Pseudomonas synxantha</name>
    <dbReference type="NCBI Taxonomy" id="47883"/>
    <lineage>
        <taxon>Bacteria</taxon>
        <taxon>Pseudomonadati</taxon>
        <taxon>Pseudomonadota</taxon>
        <taxon>Gammaproteobacteria</taxon>
        <taxon>Pseudomonadales</taxon>
        <taxon>Pseudomonadaceae</taxon>
        <taxon>Pseudomonas</taxon>
    </lineage>
</organism>